<dbReference type="CDD" id="cd07377">
    <property type="entry name" value="WHTH_GntR"/>
    <property type="match status" value="1"/>
</dbReference>
<dbReference type="Pfam" id="PF00392">
    <property type="entry name" value="GntR"/>
    <property type="match status" value="1"/>
</dbReference>
<reference evidence="6 7" key="1">
    <citation type="submission" date="2019-10" db="EMBL/GenBank/DDBJ databases">
        <title>A novel species.</title>
        <authorList>
            <person name="Gao J."/>
        </authorList>
    </citation>
    <scope>NUCLEOTIDE SEQUENCE [LARGE SCALE GENOMIC DNA]</scope>
    <source>
        <strain evidence="6 7">QMT-28</strain>
    </source>
</reference>
<keyword evidence="1" id="KW-0805">Transcription regulation</keyword>
<dbReference type="PRINTS" id="PR00035">
    <property type="entry name" value="HTHGNTR"/>
</dbReference>
<feature type="region of interest" description="Disordered" evidence="4">
    <location>
        <begin position="169"/>
        <end position="189"/>
    </location>
</feature>
<gene>
    <name evidence="6" type="ORF">GFH48_22135</name>
</gene>
<organism evidence="6 7">
    <name type="scientific">Streptomyces fagopyri</name>
    <dbReference type="NCBI Taxonomy" id="2662397"/>
    <lineage>
        <taxon>Bacteria</taxon>
        <taxon>Bacillati</taxon>
        <taxon>Actinomycetota</taxon>
        <taxon>Actinomycetes</taxon>
        <taxon>Kitasatosporales</taxon>
        <taxon>Streptomycetaceae</taxon>
        <taxon>Streptomyces</taxon>
    </lineage>
</organism>
<sequence length="323" mass="35679">MLVSRKRYGRRVDDEQTTEGGGREFWRVLEELRARLGNGVYPLGSSLPAQRALADELGVSRDTVQRALRALQSEGWIESRQGSGSRVVKSPIHLGKPQQEAPRVRAALGTFIARAFAQPVVRLDVFTLTSESLDAHIRLQAERIRLGGVTPERIELRMLLPATSLELPYPRAKHPASEGEAEPEGASEAEAGQLDQLNGRLQDRLHAITRRHAISLRSALRDLKTEGLVPSVQVEVRHVPLTPAFKLYLRPGAEALFGPYEVVERSILMDDETEVDAIDVLGLGSTLTRHVNDEGDPDSSGSVFVESMCAWFDSCWNLLARPA</sequence>
<dbReference type="KEGG" id="sfy:GFH48_22135"/>
<dbReference type="PROSITE" id="PS50949">
    <property type="entry name" value="HTH_GNTR"/>
    <property type="match status" value="1"/>
</dbReference>
<dbReference type="InterPro" id="IPR036390">
    <property type="entry name" value="WH_DNA-bd_sf"/>
</dbReference>
<accession>A0A5Q0LEP5</accession>
<keyword evidence="7" id="KW-1185">Reference proteome</keyword>
<dbReference type="PANTHER" id="PTHR43537">
    <property type="entry name" value="TRANSCRIPTIONAL REGULATOR, GNTR FAMILY"/>
    <property type="match status" value="1"/>
</dbReference>
<keyword evidence="3" id="KW-0804">Transcription</keyword>
<dbReference type="InterPro" id="IPR000524">
    <property type="entry name" value="Tscrpt_reg_HTH_GntR"/>
</dbReference>
<protein>
    <submittedName>
        <fullName evidence="6">GntR family transcriptional regulator</fullName>
    </submittedName>
</protein>
<dbReference type="SUPFAM" id="SSF46785">
    <property type="entry name" value="Winged helix' DNA-binding domain"/>
    <property type="match status" value="1"/>
</dbReference>
<evidence type="ECO:0000256" key="1">
    <source>
        <dbReference type="ARBA" id="ARBA00023015"/>
    </source>
</evidence>
<proteinExistence type="predicted"/>
<name>A0A5Q0LEP5_9ACTN</name>
<evidence type="ECO:0000313" key="7">
    <source>
        <dbReference type="Proteomes" id="UP000326179"/>
    </source>
</evidence>
<evidence type="ECO:0000256" key="4">
    <source>
        <dbReference type="SAM" id="MobiDB-lite"/>
    </source>
</evidence>
<dbReference type="AlphaFoldDB" id="A0A5Q0LEP5"/>
<evidence type="ECO:0000256" key="2">
    <source>
        <dbReference type="ARBA" id="ARBA00023125"/>
    </source>
</evidence>
<dbReference type="SMART" id="SM00345">
    <property type="entry name" value="HTH_GNTR"/>
    <property type="match status" value="1"/>
</dbReference>
<dbReference type="EMBL" id="CP045643">
    <property type="protein sequence ID" value="QFZ75602.1"/>
    <property type="molecule type" value="Genomic_DNA"/>
</dbReference>
<evidence type="ECO:0000313" key="6">
    <source>
        <dbReference type="EMBL" id="QFZ75602.1"/>
    </source>
</evidence>
<dbReference type="Proteomes" id="UP000326179">
    <property type="component" value="Chromosome"/>
</dbReference>
<dbReference type="GO" id="GO:0003677">
    <property type="term" value="F:DNA binding"/>
    <property type="evidence" value="ECO:0007669"/>
    <property type="project" value="UniProtKB-KW"/>
</dbReference>
<dbReference type="Gene3D" id="1.10.10.10">
    <property type="entry name" value="Winged helix-like DNA-binding domain superfamily/Winged helix DNA-binding domain"/>
    <property type="match status" value="1"/>
</dbReference>
<evidence type="ECO:0000259" key="5">
    <source>
        <dbReference type="PROSITE" id="PS50949"/>
    </source>
</evidence>
<dbReference type="InterPro" id="IPR036388">
    <property type="entry name" value="WH-like_DNA-bd_sf"/>
</dbReference>
<feature type="domain" description="HTH gntR-type" evidence="5">
    <location>
        <begin position="22"/>
        <end position="90"/>
    </location>
</feature>
<dbReference type="PANTHER" id="PTHR43537:SF5">
    <property type="entry name" value="UXU OPERON TRANSCRIPTIONAL REGULATOR"/>
    <property type="match status" value="1"/>
</dbReference>
<keyword evidence="2" id="KW-0238">DNA-binding</keyword>
<evidence type="ECO:0000256" key="3">
    <source>
        <dbReference type="ARBA" id="ARBA00023163"/>
    </source>
</evidence>
<dbReference type="GO" id="GO:0003700">
    <property type="term" value="F:DNA-binding transcription factor activity"/>
    <property type="evidence" value="ECO:0007669"/>
    <property type="project" value="InterPro"/>
</dbReference>